<accession>A0ABP0XZE7</accession>
<keyword evidence="2" id="KW-1185">Reference proteome</keyword>
<proteinExistence type="predicted"/>
<dbReference type="Proteomes" id="UP001642487">
    <property type="component" value="Chromosome 11"/>
</dbReference>
<name>A0ABP0XZE7_9ROSI</name>
<protein>
    <submittedName>
        <fullName evidence="1">Uncharacterized protein</fullName>
    </submittedName>
</protein>
<dbReference type="EMBL" id="OZ021745">
    <property type="protein sequence ID" value="CAK9313092.1"/>
    <property type="molecule type" value="Genomic_DNA"/>
</dbReference>
<organism evidence="1 2">
    <name type="scientific">Citrullus colocynthis</name>
    <name type="common">colocynth</name>
    <dbReference type="NCBI Taxonomy" id="252529"/>
    <lineage>
        <taxon>Eukaryota</taxon>
        <taxon>Viridiplantae</taxon>
        <taxon>Streptophyta</taxon>
        <taxon>Embryophyta</taxon>
        <taxon>Tracheophyta</taxon>
        <taxon>Spermatophyta</taxon>
        <taxon>Magnoliopsida</taxon>
        <taxon>eudicotyledons</taxon>
        <taxon>Gunneridae</taxon>
        <taxon>Pentapetalae</taxon>
        <taxon>rosids</taxon>
        <taxon>fabids</taxon>
        <taxon>Cucurbitales</taxon>
        <taxon>Cucurbitaceae</taxon>
        <taxon>Benincaseae</taxon>
        <taxon>Citrullus</taxon>
    </lineage>
</organism>
<evidence type="ECO:0000313" key="2">
    <source>
        <dbReference type="Proteomes" id="UP001642487"/>
    </source>
</evidence>
<reference evidence="1 2" key="1">
    <citation type="submission" date="2024-03" db="EMBL/GenBank/DDBJ databases">
        <authorList>
            <person name="Gkanogiannis A."/>
            <person name="Becerra Lopez-Lavalle L."/>
        </authorList>
    </citation>
    <scope>NUCLEOTIDE SEQUENCE [LARGE SCALE GENOMIC DNA]</scope>
</reference>
<gene>
    <name evidence="1" type="ORF">CITCOLO1_LOCUS4802</name>
</gene>
<sequence length="79" mass="8886">MVASAFPLSHTLITITNNNTSGFSFYHSFERVYKSLASTHQNPIGFFVTAKTRAKAFRISFSPYHDHPPLKLAIWSAVL</sequence>
<evidence type="ECO:0000313" key="1">
    <source>
        <dbReference type="EMBL" id="CAK9313092.1"/>
    </source>
</evidence>